<comment type="caution">
    <text evidence="1">The sequence shown here is derived from an EMBL/GenBank/DDBJ whole genome shotgun (WGS) entry which is preliminary data.</text>
</comment>
<organism evidence="1 2">
    <name type="scientific">Hibiscus sabdariffa</name>
    <name type="common">roselle</name>
    <dbReference type="NCBI Taxonomy" id="183260"/>
    <lineage>
        <taxon>Eukaryota</taxon>
        <taxon>Viridiplantae</taxon>
        <taxon>Streptophyta</taxon>
        <taxon>Embryophyta</taxon>
        <taxon>Tracheophyta</taxon>
        <taxon>Spermatophyta</taxon>
        <taxon>Magnoliopsida</taxon>
        <taxon>eudicotyledons</taxon>
        <taxon>Gunneridae</taxon>
        <taxon>Pentapetalae</taxon>
        <taxon>rosids</taxon>
        <taxon>malvids</taxon>
        <taxon>Malvales</taxon>
        <taxon>Malvaceae</taxon>
        <taxon>Malvoideae</taxon>
        <taxon>Hibiscus</taxon>
    </lineage>
</organism>
<proteinExistence type="predicted"/>
<gene>
    <name evidence="1" type="ORF">V6N12_028073</name>
</gene>
<reference evidence="1 2" key="1">
    <citation type="journal article" date="2024" name="G3 (Bethesda)">
        <title>Genome assembly of Hibiscus sabdariffa L. provides insights into metabolisms of medicinal natural products.</title>
        <authorList>
            <person name="Kim T."/>
        </authorList>
    </citation>
    <scope>NUCLEOTIDE SEQUENCE [LARGE SCALE GENOMIC DNA]</scope>
    <source>
        <strain evidence="1">TK-2024</strain>
        <tissue evidence="1">Old leaves</tissue>
    </source>
</reference>
<name>A0ABR2F4S3_9ROSI</name>
<protein>
    <submittedName>
        <fullName evidence="1">Uncharacterized protein</fullName>
    </submittedName>
</protein>
<keyword evidence="2" id="KW-1185">Reference proteome</keyword>
<accession>A0ABR2F4S3</accession>
<sequence>MSLSDSSLANRRDLLKGRKWQVATQEACSQCGTRVDSICVQFQGDCFTLGVVKIVDFDPCVLKGKHCLWSWECLGVQFQIRRYIGGGNGKPVSLMNLQCKILLLLKILHSHLVVLYCADTIRDEKEFEADFSFCSLLLRMVRGNGKDFDGNVPNLEVLMFRQSCVPCCGLKLHIMTSIFWLAFW</sequence>
<dbReference type="EMBL" id="JBBPBM010000008">
    <property type="protein sequence ID" value="KAK8572009.1"/>
    <property type="molecule type" value="Genomic_DNA"/>
</dbReference>
<evidence type="ECO:0000313" key="1">
    <source>
        <dbReference type="EMBL" id="KAK8572009.1"/>
    </source>
</evidence>
<dbReference type="Proteomes" id="UP001472677">
    <property type="component" value="Unassembled WGS sequence"/>
</dbReference>
<evidence type="ECO:0000313" key="2">
    <source>
        <dbReference type="Proteomes" id="UP001472677"/>
    </source>
</evidence>